<gene>
    <name evidence="9" type="ORF">PC113_g11838</name>
    <name evidence="10" type="ORF">PC115_g10558</name>
    <name evidence="11" type="ORF">PC117_g11865</name>
    <name evidence="12" type="ORF">PC118_g11137</name>
</gene>
<dbReference type="Proteomes" id="UP000697107">
    <property type="component" value="Unassembled WGS sequence"/>
</dbReference>
<keyword evidence="5 8" id="KW-1133">Transmembrane helix</keyword>
<organism evidence="11 13">
    <name type="scientific">Phytophthora cactorum</name>
    <dbReference type="NCBI Taxonomy" id="29920"/>
    <lineage>
        <taxon>Eukaryota</taxon>
        <taxon>Sar</taxon>
        <taxon>Stramenopiles</taxon>
        <taxon>Oomycota</taxon>
        <taxon>Peronosporomycetes</taxon>
        <taxon>Peronosporales</taxon>
        <taxon>Peronosporaceae</taxon>
        <taxon>Phytophthora</taxon>
    </lineage>
</organism>
<dbReference type="GO" id="GO:0016192">
    <property type="term" value="P:vesicle-mediated transport"/>
    <property type="evidence" value="ECO:0007669"/>
    <property type="project" value="InterPro"/>
</dbReference>
<evidence type="ECO:0000256" key="6">
    <source>
        <dbReference type="ARBA" id="ARBA00023136"/>
    </source>
</evidence>
<sequence length="207" mass="23362">MAEARSRIIPPLRDPRASLHYRSCWITMMDALRAQKQKLLDPESGQPTEGSPGSNPSFWLCPSLSYQERVIGCVTCFMLGFLLSLGSTFRLAKLAHGNPAPFAIAYTIGNILSIGCTTFFVGPWKQVQTMFHSKRRYSAVVYVVFIFVTLLLCFSKHIHHRMFFVLISVLIQFMALVWYTLSYVPYGRSIAKSCCKRALGFASDDDV</sequence>
<proteinExistence type="inferred from homology"/>
<dbReference type="Proteomes" id="UP000736787">
    <property type="component" value="Unassembled WGS sequence"/>
</dbReference>
<evidence type="ECO:0000313" key="13">
    <source>
        <dbReference type="Proteomes" id="UP000736787"/>
    </source>
</evidence>
<dbReference type="Proteomes" id="UP000735874">
    <property type="component" value="Unassembled WGS sequence"/>
</dbReference>
<comment type="function">
    <text evidence="8">May be involved in fusion of retrograde transport vesicles derived from an endocytic compartment with the Golgi complex.</text>
</comment>
<evidence type="ECO:0000313" key="10">
    <source>
        <dbReference type="EMBL" id="KAG2918102.1"/>
    </source>
</evidence>
<feature type="transmembrane region" description="Helical" evidence="8">
    <location>
        <begin position="69"/>
        <end position="91"/>
    </location>
</feature>
<dbReference type="GO" id="GO:0016020">
    <property type="term" value="C:membrane"/>
    <property type="evidence" value="ECO:0007669"/>
    <property type="project" value="UniProtKB-SubCell"/>
</dbReference>
<comment type="subcellular location">
    <subcellularLocation>
        <location evidence="1 8">Membrane</location>
        <topology evidence="1 8">Multi-pass membrane protein</topology>
    </subcellularLocation>
</comment>
<accession>A0A8T1DAX5</accession>
<evidence type="ECO:0000256" key="5">
    <source>
        <dbReference type="ARBA" id="ARBA00022989"/>
    </source>
</evidence>
<keyword evidence="3 8" id="KW-0812">Transmembrane</keyword>
<keyword evidence="2 8" id="KW-0813">Transport</keyword>
<dbReference type="EMBL" id="RCMK01000315">
    <property type="protein sequence ID" value="KAG2937009.1"/>
    <property type="molecule type" value="Genomic_DNA"/>
</dbReference>
<feature type="transmembrane region" description="Helical" evidence="8">
    <location>
        <begin position="136"/>
        <end position="155"/>
    </location>
</feature>
<comment type="similarity">
    <text evidence="7 8">Belongs to the SFT2 family.</text>
</comment>
<evidence type="ECO:0000256" key="4">
    <source>
        <dbReference type="ARBA" id="ARBA00022927"/>
    </source>
</evidence>
<dbReference type="AlphaFoldDB" id="A0A8T1DAX5"/>
<evidence type="ECO:0000256" key="2">
    <source>
        <dbReference type="ARBA" id="ARBA00022448"/>
    </source>
</evidence>
<evidence type="ECO:0000313" key="9">
    <source>
        <dbReference type="EMBL" id="KAG2856134.1"/>
    </source>
</evidence>
<reference evidence="11" key="1">
    <citation type="submission" date="2018-10" db="EMBL/GenBank/DDBJ databases">
        <title>Effector identification in a new, highly contiguous assembly of the strawberry crown rot pathogen Phytophthora cactorum.</title>
        <authorList>
            <person name="Armitage A.D."/>
            <person name="Nellist C.F."/>
            <person name="Bates H."/>
            <person name="Vickerstaff R.J."/>
            <person name="Harrison R.J."/>
        </authorList>
    </citation>
    <scope>NUCLEOTIDE SEQUENCE</scope>
    <source>
        <strain evidence="9">15-7</strain>
        <strain evidence="10">4032</strain>
        <strain evidence="11">4040</strain>
        <strain evidence="12">P415</strain>
    </source>
</reference>
<evidence type="ECO:0000256" key="1">
    <source>
        <dbReference type="ARBA" id="ARBA00004141"/>
    </source>
</evidence>
<feature type="transmembrane region" description="Helical" evidence="8">
    <location>
        <begin position="103"/>
        <end position="124"/>
    </location>
</feature>
<dbReference type="VEuPathDB" id="FungiDB:PC110_g12891"/>
<dbReference type="EMBL" id="RCMG01000346">
    <property type="protein sequence ID" value="KAG2856134.1"/>
    <property type="molecule type" value="Genomic_DNA"/>
</dbReference>
<protein>
    <recommendedName>
        <fullName evidence="8">Vesicle transport protein</fullName>
    </recommendedName>
</protein>
<dbReference type="InterPro" id="IPR007305">
    <property type="entry name" value="Vesicle_transpt_Got1/SFT2"/>
</dbReference>
<dbReference type="Proteomes" id="UP000774804">
    <property type="component" value="Unassembled WGS sequence"/>
</dbReference>
<dbReference type="GO" id="GO:0015031">
    <property type="term" value="P:protein transport"/>
    <property type="evidence" value="ECO:0007669"/>
    <property type="project" value="UniProtKB-KW"/>
</dbReference>
<keyword evidence="4 8" id="KW-0653">Protein transport</keyword>
<dbReference type="EMBL" id="RCMI01000314">
    <property type="protein sequence ID" value="KAG2918102.1"/>
    <property type="molecule type" value="Genomic_DNA"/>
</dbReference>
<evidence type="ECO:0000256" key="3">
    <source>
        <dbReference type="ARBA" id="ARBA00022692"/>
    </source>
</evidence>
<evidence type="ECO:0000313" key="12">
    <source>
        <dbReference type="EMBL" id="KAG2980505.1"/>
    </source>
</evidence>
<dbReference type="EMBL" id="RCML01000332">
    <property type="protein sequence ID" value="KAG2980505.1"/>
    <property type="molecule type" value="Genomic_DNA"/>
</dbReference>
<feature type="transmembrane region" description="Helical" evidence="8">
    <location>
        <begin position="162"/>
        <end position="181"/>
    </location>
</feature>
<dbReference type="PANTHER" id="PTHR23137">
    <property type="entry name" value="VESICLE TRANSPORT PROTEIN-RELATED"/>
    <property type="match status" value="1"/>
</dbReference>
<keyword evidence="6 8" id="KW-0472">Membrane</keyword>
<dbReference type="PANTHER" id="PTHR23137:SF6">
    <property type="entry name" value="VESICLE TRANSPORT PROTEIN"/>
    <property type="match status" value="1"/>
</dbReference>
<dbReference type="Pfam" id="PF04178">
    <property type="entry name" value="Got1"/>
    <property type="match status" value="1"/>
</dbReference>
<evidence type="ECO:0000256" key="7">
    <source>
        <dbReference type="ARBA" id="ARBA00025800"/>
    </source>
</evidence>
<dbReference type="GO" id="GO:0005737">
    <property type="term" value="C:cytoplasm"/>
    <property type="evidence" value="ECO:0007669"/>
    <property type="project" value="UniProtKB-ARBA"/>
</dbReference>
<name>A0A8T1DAX5_9STRA</name>
<evidence type="ECO:0000256" key="8">
    <source>
        <dbReference type="RuleBase" id="RU363111"/>
    </source>
</evidence>
<dbReference type="GO" id="GO:0012505">
    <property type="term" value="C:endomembrane system"/>
    <property type="evidence" value="ECO:0007669"/>
    <property type="project" value="UniProtKB-ARBA"/>
</dbReference>
<comment type="caution">
    <text evidence="11">The sequence shown here is derived from an EMBL/GenBank/DDBJ whole genome shotgun (WGS) entry which is preliminary data.</text>
</comment>
<evidence type="ECO:0000313" key="11">
    <source>
        <dbReference type="EMBL" id="KAG2937009.1"/>
    </source>
</evidence>
<dbReference type="InterPro" id="IPR011691">
    <property type="entry name" value="Vesicle_transpt_SFT2"/>
</dbReference>